<keyword evidence="1" id="KW-0732">Signal</keyword>
<accession>A0ABN4AR90</accession>
<keyword evidence="3" id="KW-1185">Reference proteome</keyword>
<feature type="signal peptide" evidence="1">
    <location>
        <begin position="1"/>
        <end position="18"/>
    </location>
</feature>
<protein>
    <recommendedName>
        <fullName evidence="4">TonB C-terminal domain-containing protein</fullName>
    </recommendedName>
</protein>
<organism evidence="2 3">
    <name type="scientific">Emticicia oligotrophica (strain DSM 17448 / CIP 109782 / MTCC 6937 / GPTSA100-15)</name>
    <dbReference type="NCBI Taxonomy" id="929562"/>
    <lineage>
        <taxon>Bacteria</taxon>
        <taxon>Pseudomonadati</taxon>
        <taxon>Bacteroidota</taxon>
        <taxon>Cytophagia</taxon>
        <taxon>Cytophagales</taxon>
        <taxon>Leadbetterellaceae</taxon>
        <taxon>Emticicia</taxon>
    </lineage>
</organism>
<evidence type="ECO:0000313" key="3">
    <source>
        <dbReference type="Proteomes" id="UP000002875"/>
    </source>
</evidence>
<dbReference type="SUPFAM" id="SSF74653">
    <property type="entry name" value="TolA/TonB C-terminal domain"/>
    <property type="match status" value="1"/>
</dbReference>
<dbReference type="EMBL" id="CP002961">
    <property type="protein sequence ID" value="AFK03762.1"/>
    <property type="molecule type" value="Genomic_DNA"/>
</dbReference>
<dbReference type="RefSeq" id="WP_015029458.1">
    <property type="nucleotide sequence ID" value="NC_018748.1"/>
</dbReference>
<feature type="chain" id="PRO_5045117736" description="TonB C-terminal domain-containing protein" evidence="1">
    <location>
        <begin position="19"/>
        <end position="145"/>
    </location>
</feature>
<reference evidence="2 3" key="1">
    <citation type="submission" date="2011-07" db="EMBL/GenBank/DDBJ databases">
        <title>The complete genome of chromosome of Emticicia oligotrophica DSM 17448.</title>
        <authorList>
            <consortium name="US DOE Joint Genome Institute (JGI-PGF)"/>
            <person name="Lucas S."/>
            <person name="Han J."/>
            <person name="Lapidus A."/>
            <person name="Bruce D."/>
            <person name="Goodwin L."/>
            <person name="Pitluck S."/>
            <person name="Peters L."/>
            <person name="Kyrpides N."/>
            <person name="Mavromatis K."/>
            <person name="Ivanova N."/>
            <person name="Ovchinnikova G."/>
            <person name="Teshima H."/>
            <person name="Detter J.C."/>
            <person name="Tapia R."/>
            <person name="Han C."/>
            <person name="Land M."/>
            <person name="Hauser L."/>
            <person name="Markowitz V."/>
            <person name="Cheng J.-F."/>
            <person name="Hugenholtz P."/>
            <person name="Woyke T."/>
            <person name="Wu D."/>
            <person name="Tindall B."/>
            <person name="Pomrenke H."/>
            <person name="Brambilla E."/>
            <person name="Klenk H.-P."/>
            <person name="Eisen J.A."/>
        </authorList>
    </citation>
    <scope>NUCLEOTIDE SEQUENCE [LARGE SCALE GENOMIC DNA]</scope>
    <source>
        <strain evidence="2 3">DSM 17448</strain>
    </source>
</reference>
<gene>
    <name evidence="2" type="ordered locus">Emtol_2626</name>
</gene>
<evidence type="ECO:0000313" key="2">
    <source>
        <dbReference type="EMBL" id="AFK03762.1"/>
    </source>
</evidence>
<evidence type="ECO:0008006" key="4">
    <source>
        <dbReference type="Google" id="ProtNLM"/>
    </source>
</evidence>
<dbReference type="Proteomes" id="UP000002875">
    <property type="component" value="Chromosome"/>
</dbReference>
<evidence type="ECO:0000256" key="1">
    <source>
        <dbReference type="SAM" id="SignalP"/>
    </source>
</evidence>
<dbReference type="Gene3D" id="3.30.1150.10">
    <property type="match status" value="1"/>
</dbReference>
<sequence length="145" mass="16548">MKNLYLISLLCISTGVIAQENTLIYTTADIWPTYPQGNKALYTFICTNQNVSVEAIPSEKNKNIVFVRFVVEKDGSLSGHKVMRGINQTCDAEALRITKLLSKWNPGGTIRFNKFQPLRMYMTIAVKFFRNFSDCEASYYQLITN</sequence>
<proteinExistence type="predicted"/>
<name>A0ABN4AR90_EMTOG</name>